<proteinExistence type="predicted"/>
<keyword evidence="3" id="KW-0067">ATP-binding</keyword>
<dbReference type="PROSITE" id="PS51192">
    <property type="entry name" value="HELICASE_ATP_BIND_1"/>
    <property type="match status" value="1"/>
</dbReference>
<accession>A0ABY8XY79</accession>
<dbReference type="InterPro" id="IPR001650">
    <property type="entry name" value="Helicase_C-like"/>
</dbReference>
<keyword evidence="4" id="KW-1185">Reference proteome</keyword>
<gene>
    <name evidence="3" type="ORF">QP939_19365</name>
</gene>
<dbReference type="Pfam" id="PF00271">
    <property type="entry name" value="Helicase_C"/>
    <property type="match status" value="1"/>
</dbReference>
<dbReference type="InterPro" id="IPR014001">
    <property type="entry name" value="Helicase_ATP-bd"/>
</dbReference>
<dbReference type="Gene3D" id="3.40.50.300">
    <property type="entry name" value="P-loop containing nucleotide triphosphate hydrolases"/>
    <property type="match status" value="2"/>
</dbReference>
<dbReference type="Proteomes" id="UP001227101">
    <property type="component" value="Chromosome"/>
</dbReference>
<dbReference type="SMART" id="SM00490">
    <property type="entry name" value="HELICc"/>
    <property type="match status" value="1"/>
</dbReference>
<evidence type="ECO:0000259" key="1">
    <source>
        <dbReference type="PROSITE" id="PS51192"/>
    </source>
</evidence>
<evidence type="ECO:0000313" key="4">
    <source>
        <dbReference type="Proteomes" id="UP001227101"/>
    </source>
</evidence>
<dbReference type="PANTHER" id="PTHR47396:SF1">
    <property type="entry name" value="ATP-DEPENDENT HELICASE IRC3-RELATED"/>
    <property type="match status" value="1"/>
</dbReference>
<evidence type="ECO:0000259" key="2">
    <source>
        <dbReference type="PROSITE" id="PS51194"/>
    </source>
</evidence>
<organism evidence="3 4">
    <name type="scientific">Amycolatopsis nalaikhensis</name>
    <dbReference type="NCBI Taxonomy" id="715472"/>
    <lineage>
        <taxon>Bacteria</taxon>
        <taxon>Bacillati</taxon>
        <taxon>Actinomycetota</taxon>
        <taxon>Actinomycetes</taxon>
        <taxon>Pseudonocardiales</taxon>
        <taxon>Pseudonocardiaceae</taxon>
        <taxon>Amycolatopsis</taxon>
    </lineage>
</organism>
<reference evidence="3 4" key="1">
    <citation type="submission" date="2023-06" db="EMBL/GenBank/DDBJ databases">
        <authorList>
            <person name="Oyuntsetseg B."/>
            <person name="Kim S.B."/>
        </authorList>
    </citation>
    <scope>NUCLEOTIDE SEQUENCE [LARGE SCALE GENOMIC DNA]</scope>
    <source>
        <strain evidence="3 4">2-2</strain>
    </source>
</reference>
<dbReference type="Pfam" id="PF04851">
    <property type="entry name" value="ResIII"/>
    <property type="match status" value="1"/>
</dbReference>
<dbReference type="EMBL" id="CP127173">
    <property type="protein sequence ID" value="WIV60606.1"/>
    <property type="molecule type" value="Genomic_DNA"/>
</dbReference>
<feature type="domain" description="Helicase C-terminal" evidence="2">
    <location>
        <begin position="1077"/>
        <end position="1220"/>
    </location>
</feature>
<protein>
    <submittedName>
        <fullName evidence="3">DEAD/DEAH box helicase family protein</fullName>
    </submittedName>
</protein>
<dbReference type="SMART" id="SM00487">
    <property type="entry name" value="DEXDc"/>
    <property type="match status" value="1"/>
</dbReference>
<dbReference type="PANTHER" id="PTHR47396">
    <property type="entry name" value="TYPE I RESTRICTION ENZYME ECOKI R PROTEIN"/>
    <property type="match status" value="1"/>
</dbReference>
<keyword evidence="3" id="KW-0547">Nucleotide-binding</keyword>
<dbReference type="InterPro" id="IPR050742">
    <property type="entry name" value="Helicase_Restrict-Modif_Enz"/>
</dbReference>
<name>A0ABY8XY79_9PSEU</name>
<keyword evidence="3" id="KW-0378">Hydrolase</keyword>
<keyword evidence="3" id="KW-0347">Helicase</keyword>
<dbReference type="PROSITE" id="PS51194">
    <property type="entry name" value="HELICASE_CTER"/>
    <property type="match status" value="1"/>
</dbReference>
<evidence type="ECO:0000313" key="3">
    <source>
        <dbReference type="EMBL" id="WIV60606.1"/>
    </source>
</evidence>
<feature type="domain" description="Helicase ATP-binding" evidence="1">
    <location>
        <begin position="834"/>
        <end position="1007"/>
    </location>
</feature>
<dbReference type="RefSeq" id="WP_285458187.1">
    <property type="nucleotide sequence ID" value="NZ_CP127173.1"/>
</dbReference>
<dbReference type="GO" id="GO:0004386">
    <property type="term" value="F:helicase activity"/>
    <property type="evidence" value="ECO:0007669"/>
    <property type="project" value="UniProtKB-KW"/>
</dbReference>
<dbReference type="InterPro" id="IPR006935">
    <property type="entry name" value="Helicase/UvrB_N"/>
</dbReference>
<sequence>MAADLVVSSLKELVVNDDPGAYLPLLPGRTKESPNWACSYLTGRVWQEAAVRPSLPDQDGILRRPADLHVHPEKVEAVTLEVWRSHPGRPRNWVHHSVEATRERRGKVSHILDAAGLQASSIREWLEALVADGTPAGSAVALKVLASLLEKELIHDQAAAEEARRAKIVLTEQHGFVCPVAGRVFRRSVEDGLRDDLVYVHPRLAEDVSLQRVLDQLGIRDADAEGRFRSVLDQGGFGTYSDESWTRFWELMRTAGRASQVPAICKAMTSVEATLKVRTLAGGWRPIGECMLVGAVVPGDGSRDSEIAIDPRFHADDRSVLLDFGVLDVPVRGHRPESERWFDGYHRAVYEDYVGKLKATDHRPTPRTVKVEGGPIAGPMSIFLDLSPEGRAAFLAAMPDEGLTEHWTRQIGKSAATRVAVKSPIRWLLGKHGWVATSKGVVPIREAVSPELSAYRDVLPVAEISPRKAARLKMPTAIEQVRDAQWAELLEQVKHSEDDDFIGRTYALLVRADCGLLRDEDKTRCRVGDRWELRPDEEIAIAFSREELDDLVKESHPALLIDRVEDRDEAEAMIVDWGMRRVPDVISKRVRSVPAGPPVAVVDEYPPLRQRFGSRVNGLFLQRCAELDEVVHTPNGTRTTPLRSALHDRTTALVAEDEAHDVVLSLIDAEFGWKLGVDGCRVLLEAHRRQQEDLQLKAQLDAVRHAKTVAEKISLLIDEEDLRAGLPAGLLQSELIETGQEPDSLRVAEMAYNAHGDGILRVHQKDLQARIPTAPARFDGEQTALRFVTSLDLPDSFAGARIPAPPARVRAAGPVEFPRLHDYQETIAARIAALLRSPTPRRAMLSLPTGAGKTRVAAEGVIRWIGDCGTPAGPILWVAQTGELCEQAVQSWKFVWEKVGPKSELVIDRLWHNNSTTPVTDRPHLVVATDAKLSSVLGEDQYAWLREASLVLVDEAHVAISKSYTAILEKLGLTHRETARHLIGLTATPFRNNETTTERLVARFGNRRLDEDIFAGEAIPALQELGVLSTVEHRELPGADLQLRPDEVAVLRGDGPMNFLPKAAEQRLSEDQVRNKILLDEISSMPGDWPILVFATSVHHAKFLAAKLEDRGIRAAAIDSSTPLPDRRRKIDDFRAGRVRVITNYGVLSQGFDAPATRAVVIARPVYSANSYQQMIGRGLRGRLNGGEDGCLILDVRDNITNFSESLAFTDFEHLWQVRR</sequence>
<dbReference type="InterPro" id="IPR027417">
    <property type="entry name" value="P-loop_NTPase"/>
</dbReference>
<dbReference type="SUPFAM" id="SSF52540">
    <property type="entry name" value="P-loop containing nucleoside triphosphate hydrolases"/>
    <property type="match status" value="1"/>
</dbReference>